<dbReference type="EMBL" id="BLLK01000069">
    <property type="protein sequence ID" value="GFH60395.1"/>
    <property type="molecule type" value="Genomic_DNA"/>
</dbReference>
<accession>A0AAD3HE76</accession>
<evidence type="ECO:0000313" key="2">
    <source>
        <dbReference type="EMBL" id="GFH60395.1"/>
    </source>
</evidence>
<organism evidence="2 3">
    <name type="scientific">Chaetoceros tenuissimus</name>
    <dbReference type="NCBI Taxonomy" id="426638"/>
    <lineage>
        <taxon>Eukaryota</taxon>
        <taxon>Sar</taxon>
        <taxon>Stramenopiles</taxon>
        <taxon>Ochrophyta</taxon>
        <taxon>Bacillariophyta</taxon>
        <taxon>Coscinodiscophyceae</taxon>
        <taxon>Chaetocerotophycidae</taxon>
        <taxon>Chaetocerotales</taxon>
        <taxon>Chaetocerotaceae</taxon>
        <taxon>Chaetoceros</taxon>
    </lineage>
</organism>
<evidence type="ECO:0000256" key="1">
    <source>
        <dbReference type="SAM" id="SignalP"/>
    </source>
</evidence>
<feature type="chain" id="PRO_5042240215" evidence="1">
    <location>
        <begin position="21"/>
        <end position="319"/>
    </location>
</feature>
<sequence>MKTSNNILLILLSAPSLIQGQSGDAFGRKVSPTLKFVSPLQSLTIFPKDVPSTTPREEFLPKFKAGLAAEKDVRERIVTQRDAVDSDDYVGKDFGAKNAQLEKMRSEKEEELVEKAYDAAVAGFDQVCPSKISKKNASKYQFVGVVQPPDAEKKVKWFARKRPADSKWNVRLLHANRDAIVRDMFVHGKVDVFGKYVNTGSRRDALQEGEDPSAPSRPLIQAEYSIKKKSPFNLWNFNAKHFFTDSSGAFWRERRLTPGLYTDGKIVYEQKYRYSDGKNGMKPISRLDTLLRSSVIKEDVKTNLLKRLEKDAPDIVIEK</sequence>
<protein>
    <submittedName>
        <fullName evidence="2">Uncharacterized protein</fullName>
    </submittedName>
</protein>
<keyword evidence="3" id="KW-1185">Reference proteome</keyword>
<proteinExistence type="predicted"/>
<name>A0AAD3HE76_9STRA</name>
<feature type="signal peptide" evidence="1">
    <location>
        <begin position="1"/>
        <end position="20"/>
    </location>
</feature>
<reference evidence="2 3" key="1">
    <citation type="journal article" date="2021" name="Sci. Rep.">
        <title>The genome of the diatom Chaetoceros tenuissimus carries an ancient integrated fragment of an extant virus.</title>
        <authorList>
            <person name="Hongo Y."/>
            <person name="Kimura K."/>
            <person name="Takaki Y."/>
            <person name="Yoshida Y."/>
            <person name="Baba S."/>
            <person name="Kobayashi G."/>
            <person name="Nagasaki K."/>
            <person name="Hano T."/>
            <person name="Tomaru Y."/>
        </authorList>
    </citation>
    <scope>NUCLEOTIDE SEQUENCE [LARGE SCALE GENOMIC DNA]</scope>
    <source>
        <strain evidence="2 3">NIES-3715</strain>
    </source>
</reference>
<dbReference type="AlphaFoldDB" id="A0AAD3HE76"/>
<evidence type="ECO:0000313" key="3">
    <source>
        <dbReference type="Proteomes" id="UP001054902"/>
    </source>
</evidence>
<gene>
    <name evidence="2" type="ORF">CTEN210_16871</name>
</gene>
<comment type="caution">
    <text evidence="2">The sequence shown here is derived from an EMBL/GenBank/DDBJ whole genome shotgun (WGS) entry which is preliminary data.</text>
</comment>
<dbReference type="Proteomes" id="UP001054902">
    <property type="component" value="Unassembled WGS sequence"/>
</dbReference>
<keyword evidence="1" id="KW-0732">Signal</keyword>